<sequence length="285" mass="29760">MPTNSSWATLAREATYLLAEAGVASPRVDARELAEYVCGARPSLAERATPQQAQSYLALVGRRARREPLQHITGRMYFRYLTLKSTPAALIVRPETEVVAGAAIDAVRRVKAAGGEPVAADLGTGSGAIAIALATEVPGTRVWAVDISAPALDLARENAAANGALATITFVQADAGAALPELTGRCDVVVSNPPYVPPETPHEPEVDADPQLALAGGGPRGLDLPVRFLRRAAELVRPGGTVVMEHAEGQAAALREEAERVGLEASTAGDLTGRPRYLLAQRPAG</sequence>
<evidence type="ECO:0000313" key="6">
    <source>
        <dbReference type="EMBL" id="EKU95603.1"/>
    </source>
</evidence>
<dbReference type="PROSITE" id="PS00092">
    <property type="entry name" value="N6_MTASE"/>
    <property type="match status" value="1"/>
</dbReference>
<feature type="domain" description="Release factor glutamine methyltransferase N-terminal" evidence="5">
    <location>
        <begin position="11"/>
        <end position="74"/>
    </location>
</feature>
<reference evidence="6 7" key="1">
    <citation type="submission" date="2012-09" db="EMBL/GenBank/DDBJ databases">
        <title>The Genome Sequence of Actinobaculum massiliae ACS-171-V-COL2.</title>
        <authorList>
            <consortium name="The Broad Institute Genome Sequencing Platform"/>
            <person name="Earl A."/>
            <person name="Ward D."/>
            <person name="Feldgarden M."/>
            <person name="Gevers D."/>
            <person name="Saerens B."/>
            <person name="Vaneechoutte M."/>
            <person name="Walker B."/>
            <person name="Young S.K."/>
            <person name="Zeng Q."/>
            <person name="Gargeya S."/>
            <person name="Fitzgerald M."/>
            <person name="Haas B."/>
            <person name="Abouelleil A."/>
            <person name="Alvarado L."/>
            <person name="Arachchi H.M."/>
            <person name="Berlin A."/>
            <person name="Chapman S.B."/>
            <person name="Goldberg J."/>
            <person name="Griggs A."/>
            <person name="Gujja S."/>
            <person name="Hansen M."/>
            <person name="Howarth C."/>
            <person name="Imamovic A."/>
            <person name="Larimer J."/>
            <person name="McCowen C."/>
            <person name="Montmayeur A."/>
            <person name="Murphy C."/>
            <person name="Neiman D."/>
            <person name="Pearson M."/>
            <person name="Priest M."/>
            <person name="Roberts A."/>
            <person name="Saif S."/>
            <person name="Shea T."/>
            <person name="Sisk P."/>
            <person name="Sykes S."/>
            <person name="Wortman J."/>
            <person name="Nusbaum C."/>
            <person name="Birren B."/>
        </authorList>
    </citation>
    <scope>NUCLEOTIDE SEQUENCE [LARGE SCALE GENOMIC DNA]</scope>
    <source>
        <strain evidence="7">ACS-171-V-Col2</strain>
    </source>
</reference>
<dbReference type="NCBIfam" id="TIGR03534">
    <property type="entry name" value="RF_mod_PrmC"/>
    <property type="match status" value="1"/>
</dbReference>
<gene>
    <name evidence="6" type="ORF">HMPREF9233_00390</name>
</gene>
<dbReference type="PANTHER" id="PTHR18895:SF74">
    <property type="entry name" value="MTRF1L RELEASE FACTOR GLUTAMINE METHYLTRANSFERASE"/>
    <property type="match status" value="1"/>
</dbReference>
<dbReference type="STRING" id="202789.GCA_001457435_01747"/>
<keyword evidence="1 6" id="KW-0489">Methyltransferase</keyword>
<keyword evidence="3" id="KW-0949">S-adenosyl-L-methionine</keyword>
<dbReference type="InterPro" id="IPR002052">
    <property type="entry name" value="DNA_methylase_N6_adenine_CS"/>
</dbReference>
<evidence type="ECO:0000256" key="3">
    <source>
        <dbReference type="ARBA" id="ARBA00022691"/>
    </source>
</evidence>
<dbReference type="NCBIfam" id="TIGR00536">
    <property type="entry name" value="hemK_fam"/>
    <property type="match status" value="1"/>
</dbReference>
<dbReference type="GO" id="GO:0003676">
    <property type="term" value="F:nucleic acid binding"/>
    <property type="evidence" value="ECO:0007669"/>
    <property type="project" value="InterPro"/>
</dbReference>
<dbReference type="CDD" id="cd02440">
    <property type="entry name" value="AdoMet_MTases"/>
    <property type="match status" value="1"/>
</dbReference>
<organism evidence="6 7">
    <name type="scientific">Actinobaculum massiliense ACS-171-V-Col2</name>
    <dbReference type="NCBI Taxonomy" id="883066"/>
    <lineage>
        <taxon>Bacteria</taxon>
        <taxon>Bacillati</taxon>
        <taxon>Actinomycetota</taxon>
        <taxon>Actinomycetes</taxon>
        <taxon>Actinomycetales</taxon>
        <taxon>Actinomycetaceae</taxon>
        <taxon>Actinobaculum</taxon>
    </lineage>
</organism>
<protein>
    <submittedName>
        <fullName evidence="6">Protein-(Glutamine-N5) methyltransferase, release factor-specific</fullName>
    </submittedName>
</protein>
<dbReference type="InterPro" id="IPR041698">
    <property type="entry name" value="Methyltransf_25"/>
</dbReference>
<dbReference type="Gene3D" id="1.10.8.10">
    <property type="entry name" value="DNA helicase RuvA subunit, C-terminal domain"/>
    <property type="match status" value="1"/>
</dbReference>
<name>K9EG14_9ACTO</name>
<dbReference type="PATRIC" id="fig|883066.3.peg.409"/>
<comment type="caution">
    <text evidence="6">The sequence shown here is derived from an EMBL/GenBank/DDBJ whole genome shotgun (WGS) entry which is preliminary data.</text>
</comment>
<dbReference type="Pfam" id="PF17827">
    <property type="entry name" value="PrmC_N"/>
    <property type="match status" value="1"/>
</dbReference>
<dbReference type="AlphaFoldDB" id="K9EG14"/>
<evidence type="ECO:0000256" key="1">
    <source>
        <dbReference type="ARBA" id="ARBA00022603"/>
    </source>
</evidence>
<dbReference type="SUPFAM" id="SSF53335">
    <property type="entry name" value="S-adenosyl-L-methionine-dependent methyltransferases"/>
    <property type="match status" value="1"/>
</dbReference>
<dbReference type="InterPro" id="IPR040758">
    <property type="entry name" value="PrmC_N"/>
</dbReference>
<dbReference type="Proteomes" id="UP000009888">
    <property type="component" value="Unassembled WGS sequence"/>
</dbReference>
<dbReference type="InterPro" id="IPR019874">
    <property type="entry name" value="RF_methyltr_PrmC"/>
</dbReference>
<dbReference type="Pfam" id="PF13649">
    <property type="entry name" value="Methyltransf_25"/>
    <property type="match status" value="1"/>
</dbReference>
<dbReference type="HOGENOM" id="CLU_018398_4_0_11"/>
<dbReference type="GO" id="GO:0032259">
    <property type="term" value="P:methylation"/>
    <property type="evidence" value="ECO:0007669"/>
    <property type="project" value="UniProtKB-KW"/>
</dbReference>
<proteinExistence type="predicted"/>
<keyword evidence="7" id="KW-1185">Reference proteome</keyword>
<dbReference type="InterPro" id="IPR004556">
    <property type="entry name" value="HemK-like"/>
</dbReference>
<accession>K9EG14</accession>
<dbReference type="PANTHER" id="PTHR18895">
    <property type="entry name" value="HEMK METHYLTRANSFERASE"/>
    <property type="match status" value="1"/>
</dbReference>
<keyword evidence="2 6" id="KW-0808">Transferase</keyword>
<dbReference type="Gene3D" id="3.40.50.150">
    <property type="entry name" value="Vaccinia Virus protein VP39"/>
    <property type="match status" value="1"/>
</dbReference>
<evidence type="ECO:0000256" key="2">
    <source>
        <dbReference type="ARBA" id="ARBA00022679"/>
    </source>
</evidence>
<dbReference type="InterPro" id="IPR029063">
    <property type="entry name" value="SAM-dependent_MTases_sf"/>
</dbReference>
<evidence type="ECO:0000313" key="7">
    <source>
        <dbReference type="Proteomes" id="UP000009888"/>
    </source>
</evidence>
<evidence type="ECO:0000259" key="4">
    <source>
        <dbReference type="Pfam" id="PF13649"/>
    </source>
</evidence>
<dbReference type="eggNOG" id="COG2890">
    <property type="taxonomic scope" value="Bacteria"/>
</dbReference>
<dbReference type="EMBL" id="AGWL01000002">
    <property type="protein sequence ID" value="EKU95603.1"/>
    <property type="molecule type" value="Genomic_DNA"/>
</dbReference>
<dbReference type="RefSeq" id="WP_007000608.1">
    <property type="nucleotide sequence ID" value="NZ_JH992955.1"/>
</dbReference>
<feature type="domain" description="Methyltransferase" evidence="4">
    <location>
        <begin position="120"/>
        <end position="192"/>
    </location>
</feature>
<evidence type="ECO:0000259" key="5">
    <source>
        <dbReference type="Pfam" id="PF17827"/>
    </source>
</evidence>
<dbReference type="GO" id="GO:0102559">
    <property type="term" value="F:peptide chain release factor N(5)-glutamine methyltransferase activity"/>
    <property type="evidence" value="ECO:0007669"/>
    <property type="project" value="UniProtKB-EC"/>
</dbReference>
<dbReference type="InterPro" id="IPR050320">
    <property type="entry name" value="N5-glutamine_MTase"/>
</dbReference>